<comment type="caution">
    <text evidence="3">The sequence shown here is derived from an EMBL/GenBank/DDBJ whole genome shotgun (WGS) entry which is preliminary data.</text>
</comment>
<name>A0A6G3ZXC9_9BACL</name>
<reference evidence="3" key="1">
    <citation type="submission" date="2020-02" db="EMBL/GenBank/DDBJ databases">
        <authorList>
            <person name="Shen X.-R."/>
            <person name="Zhang Y.-X."/>
        </authorList>
    </citation>
    <scope>NUCLEOTIDE SEQUENCE</scope>
    <source>
        <strain evidence="3">SYP-B3998</strain>
    </source>
</reference>
<gene>
    <name evidence="3" type="ORF">GK047_12760</name>
</gene>
<dbReference type="InterPro" id="IPR051396">
    <property type="entry name" value="Bact_Antivir_Def_Nuclease"/>
</dbReference>
<dbReference type="PANTHER" id="PTHR43581:SF4">
    <property type="entry name" value="ATP_GTP PHOSPHATASE"/>
    <property type="match status" value="1"/>
</dbReference>
<sequence>MFLRKLNIWNFRKYGVSELDSKLPGLIVTFNDSFNLLIGENDSGKTAIIDAIKITLGTSSEDTFRISESDFFVDQEGNTSKEIKIECIFSGLSEKEAGIFLEWLTFDENGNYELQVRMTAQKQKNDLLSIERIERTIKAGPENASSRLEGLARELLKSTYLKPLRDAEIELKPGVRSRLAQILKNHQAFRKNDSSEKHPLEITFQEANEKVEEFFDQPYKDGDLKTIKSELTSYLDNFFHEPINGENKYESNFKITPVKLNEILKKLSLLLEDVPSGLGSLNLLFIAAELLLHDDALSIGPNITLIEEIEAHLHPQAQLRLIKYLQRNKENGSTGGQFILTTHSTTLAASTKLEHIILIHDGTAYPMNAENTELEIEDYKFLERFLDSTKANLFFAKGVIFVEGDAENLLVPAIAELIGRPLHKFGVSIVNIGNTAFNRYVKIYSRSKAWLDKFPPLRVPVAVVTDVDIKPMAFYNDSQEVGVRDILIIKKEHLTFIANKMSVDVEEIPHLVDQAFSTKKDLVSTIDLYSTARLNSNDINEIAELIKEPLSQATIDSLRMNKARSLIAEYSNSSENIKVFVASNWTLEYEIAMSTLRNGLLDAIHNVKYKKPSSDANIFKLTNMKMKIEGLADQEEAAYEVYKPLLEKKVSKASVAQQLALLLQCEGDFKEKVNTDEYLKYLREAIFHVTGGKQNV</sequence>
<dbReference type="Pfam" id="PF20469">
    <property type="entry name" value="OLD-like_TOPRIM"/>
    <property type="match status" value="1"/>
</dbReference>
<protein>
    <submittedName>
        <fullName evidence="3">AAA family ATPase</fullName>
    </submittedName>
</protein>
<accession>A0A6G3ZXC9</accession>
<dbReference type="PANTHER" id="PTHR43581">
    <property type="entry name" value="ATP/GTP PHOSPHATASE"/>
    <property type="match status" value="1"/>
</dbReference>
<organism evidence="3">
    <name type="scientific">Paenibacillus sp. SYP-B3998</name>
    <dbReference type="NCBI Taxonomy" id="2678564"/>
    <lineage>
        <taxon>Bacteria</taxon>
        <taxon>Bacillati</taxon>
        <taxon>Bacillota</taxon>
        <taxon>Bacilli</taxon>
        <taxon>Bacillales</taxon>
        <taxon>Paenibacillaceae</taxon>
        <taxon>Paenibacillus</taxon>
    </lineage>
</organism>
<dbReference type="InterPro" id="IPR034139">
    <property type="entry name" value="TOPRIM_OLD"/>
</dbReference>
<dbReference type="InterPro" id="IPR027417">
    <property type="entry name" value="P-loop_NTPase"/>
</dbReference>
<proteinExistence type="predicted"/>
<dbReference type="CDD" id="cd01026">
    <property type="entry name" value="TOPRIM_OLD"/>
    <property type="match status" value="1"/>
</dbReference>
<evidence type="ECO:0000313" key="3">
    <source>
        <dbReference type="EMBL" id="NEW06876.1"/>
    </source>
</evidence>
<feature type="domain" description="OLD protein-like TOPRIM" evidence="2">
    <location>
        <begin position="394"/>
        <end position="468"/>
    </location>
</feature>
<dbReference type="AlphaFoldDB" id="A0A6G3ZXC9"/>
<evidence type="ECO:0000259" key="2">
    <source>
        <dbReference type="Pfam" id="PF20469"/>
    </source>
</evidence>
<dbReference type="Gene3D" id="3.40.50.300">
    <property type="entry name" value="P-loop containing nucleotide triphosphate hydrolases"/>
    <property type="match status" value="1"/>
</dbReference>
<feature type="domain" description="Endonuclease GajA/Old nuclease/RecF-like AAA" evidence="1">
    <location>
        <begin position="1"/>
        <end position="347"/>
    </location>
</feature>
<dbReference type="RefSeq" id="WP_163946675.1">
    <property type="nucleotide sequence ID" value="NZ_JAAIKC010000003.1"/>
</dbReference>
<dbReference type="InterPro" id="IPR041685">
    <property type="entry name" value="AAA_GajA/Old/RecF-like"/>
</dbReference>
<evidence type="ECO:0000259" key="1">
    <source>
        <dbReference type="Pfam" id="PF13175"/>
    </source>
</evidence>
<dbReference type="SUPFAM" id="SSF52540">
    <property type="entry name" value="P-loop containing nucleoside triphosphate hydrolases"/>
    <property type="match status" value="1"/>
</dbReference>
<dbReference type="Pfam" id="PF13175">
    <property type="entry name" value="AAA_15"/>
    <property type="match status" value="1"/>
</dbReference>
<dbReference type="EMBL" id="JAAIKC010000003">
    <property type="protein sequence ID" value="NEW06876.1"/>
    <property type="molecule type" value="Genomic_DNA"/>
</dbReference>